<protein>
    <submittedName>
        <fullName evidence="1">Uncharacterized protein</fullName>
    </submittedName>
</protein>
<reference evidence="1 2" key="1">
    <citation type="submission" date="2017-07" db="EMBL/GenBank/DDBJ databases">
        <authorList>
            <person name="Talla V."/>
            <person name="Backstrom N."/>
        </authorList>
    </citation>
    <scope>NUCLEOTIDE SEQUENCE [LARGE SCALE GENOMIC DNA]</scope>
</reference>
<accession>A0A5E4PVI2</accession>
<keyword evidence="2" id="KW-1185">Reference proteome</keyword>
<proteinExistence type="predicted"/>
<sequence length="10" mass="1227">MMTLKFEQSI</sequence>
<evidence type="ECO:0000313" key="1">
    <source>
        <dbReference type="EMBL" id="VVC90031.1"/>
    </source>
</evidence>
<gene>
    <name evidence="1" type="ORF">LSINAPIS_LOCUS3032</name>
</gene>
<dbReference type="Proteomes" id="UP000324832">
    <property type="component" value="Unassembled WGS sequence"/>
</dbReference>
<name>A0A5E4PVI2_9NEOP</name>
<evidence type="ECO:0000313" key="2">
    <source>
        <dbReference type="Proteomes" id="UP000324832"/>
    </source>
</evidence>
<dbReference type="EMBL" id="FZQP02000673">
    <property type="protein sequence ID" value="VVC90031.1"/>
    <property type="molecule type" value="Genomic_DNA"/>
</dbReference>
<organism evidence="1 2">
    <name type="scientific">Leptidea sinapis</name>
    <dbReference type="NCBI Taxonomy" id="189913"/>
    <lineage>
        <taxon>Eukaryota</taxon>
        <taxon>Metazoa</taxon>
        <taxon>Ecdysozoa</taxon>
        <taxon>Arthropoda</taxon>
        <taxon>Hexapoda</taxon>
        <taxon>Insecta</taxon>
        <taxon>Pterygota</taxon>
        <taxon>Neoptera</taxon>
        <taxon>Endopterygota</taxon>
        <taxon>Lepidoptera</taxon>
        <taxon>Glossata</taxon>
        <taxon>Ditrysia</taxon>
        <taxon>Papilionoidea</taxon>
        <taxon>Pieridae</taxon>
        <taxon>Dismorphiinae</taxon>
        <taxon>Leptidea</taxon>
    </lineage>
</organism>